<dbReference type="EMBL" id="FOOT01000017">
    <property type="protein sequence ID" value="SFH39762.1"/>
    <property type="molecule type" value="Genomic_DNA"/>
</dbReference>
<keyword evidence="3" id="KW-1185">Reference proteome</keyword>
<keyword evidence="1" id="KW-0812">Transmembrane</keyword>
<dbReference type="RefSeq" id="WP_092105738.1">
    <property type="nucleotide sequence ID" value="NZ_FOOT01000017.1"/>
</dbReference>
<dbReference type="Proteomes" id="UP000198724">
    <property type="component" value="Unassembled WGS sequence"/>
</dbReference>
<evidence type="ECO:0000313" key="3">
    <source>
        <dbReference type="Proteomes" id="UP000198724"/>
    </source>
</evidence>
<dbReference type="STRING" id="1436961.SAMN05421739_11712"/>
<accession>A0A1I2ZPH1</accession>
<evidence type="ECO:0000256" key="1">
    <source>
        <dbReference type="SAM" id="Phobius"/>
    </source>
</evidence>
<keyword evidence="1" id="KW-0472">Membrane</keyword>
<evidence type="ECO:0000313" key="2">
    <source>
        <dbReference type="EMBL" id="SFH39762.1"/>
    </source>
</evidence>
<reference evidence="3" key="1">
    <citation type="submission" date="2016-10" db="EMBL/GenBank/DDBJ databases">
        <authorList>
            <person name="Varghese N."/>
            <person name="Submissions S."/>
        </authorList>
    </citation>
    <scope>NUCLEOTIDE SEQUENCE [LARGE SCALE GENOMIC DNA]</scope>
    <source>
        <strain evidence="3">LP51</strain>
    </source>
</reference>
<feature type="transmembrane region" description="Helical" evidence="1">
    <location>
        <begin position="33"/>
        <end position="54"/>
    </location>
</feature>
<organism evidence="2 3">
    <name type="scientific">Pontibacter chinhatensis</name>
    <dbReference type="NCBI Taxonomy" id="1436961"/>
    <lineage>
        <taxon>Bacteria</taxon>
        <taxon>Pseudomonadati</taxon>
        <taxon>Bacteroidota</taxon>
        <taxon>Cytophagia</taxon>
        <taxon>Cytophagales</taxon>
        <taxon>Hymenobacteraceae</taxon>
        <taxon>Pontibacter</taxon>
    </lineage>
</organism>
<protein>
    <submittedName>
        <fullName evidence="2">Uncharacterized protein</fullName>
    </submittedName>
</protein>
<name>A0A1I2ZPH1_9BACT</name>
<dbReference type="OrthoDB" id="853850at2"/>
<dbReference type="AlphaFoldDB" id="A0A1I2ZPH1"/>
<sequence>MQNRKFYRIILAVASFVFAGLNAYQIIKGEYETMDVALMVVFLAIGIAYLFILFRKDKAE</sequence>
<proteinExistence type="predicted"/>
<keyword evidence="1" id="KW-1133">Transmembrane helix</keyword>
<gene>
    <name evidence="2" type="ORF">SAMN05421739_11712</name>
</gene>